<dbReference type="Proteomes" id="UP000669239">
    <property type="component" value="Unassembled WGS sequence"/>
</dbReference>
<dbReference type="GeneID" id="97207155"/>
<protein>
    <submittedName>
        <fullName evidence="2">YlxR family protein</fullName>
    </submittedName>
</protein>
<dbReference type="InterPro" id="IPR007393">
    <property type="entry name" value="YlxR_dom"/>
</dbReference>
<accession>A0ABX2HV06</accession>
<keyword evidence="3" id="KW-1185">Reference proteome</keyword>
<dbReference type="RefSeq" id="WP_117559246.1">
    <property type="nucleotide sequence ID" value="NZ_BAABZL010000001.1"/>
</dbReference>
<dbReference type="Gene3D" id="3.30.1230.10">
    <property type="entry name" value="YlxR-like"/>
    <property type="match status" value="1"/>
</dbReference>
<dbReference type="InterPro" id="IPR037465">
    <property type="entry name" value="YlxR"/>
</dbReference>
<dbReference type="EMBL" id="JAAITT010000077">
    <property type="protein sequence ID" value="NSJ52512.1"/>
    <property type="molecule type" value="Genomic_DNA"/>
</dbReference>
<organism evidence="2 3">
    <name type="scientific">Enterocloster aldenensis</name>
    <dbReference type="NCBI Taxonomy" id="358742"/>
    <lineage>
        <taxon>Bacteria</taxon>
        <taxon>Bacillati</taxon>
        <taxon>Bacillota</taxon>
        <taxon>Clostridia</taxon>
        <taxon>Lachnospirales</taxon>
        <taxon>Lachnospiraceae</taxon>
        <taxon>Enterocloster</taxon>
    </lineage>
</organism>
<comment type="caution">
    <text evidence="2">The sequence shown here is derived from an EMBL/GenBank/DDBJ whole genome shotgun (WGS) entry which is preliminary data.</text>
</comment>
<evidence type="ECO:0000313" key="2">
    <source>
        <dbReference type="EMBL" id="NSJ52512.1"/>
    </source>
</evidence>
<sequence length="90" mass="10275">MGIKKVPLRQCIGCQEMKSKKEMIRVIKTAEDEIMLDATGRKNGRGAYLCPSMECFKKAVKSKGLERSFKMAIPKEVYETLEKEMEELGK</sequence>
<proteinExistence type="predicted"/>
<dbReference type="Pfam" id="PF04296">
    <property type="entry name" value="YlxR"/>
    <property type="match status" value="1"/>
</dbReference>
<dbReference type="PANTHER" id="PTHR34215">
    <property type="entry name" value="BLL0784 PROTEIN"/>
    <property type="match status" value="1"/>
</dbReference>
<feature type="domain" description="YlxR" evidence="1">
    <location>
        <begin position="9"/>
        <end position="83"/>
    </location>
</feature>
<name>A0ABX2HV06_9FIRM</name>
<dbReference type="SUPFAM" id="SSF64376">
    <property type="entry name" value="YlxR-like"/>
    <property type="match status" value="1"/>
</dbReference>
<gene>
    <name evidence="2" type="ORF">G5B36_28090</name>
</gene>
<dbReference type="CDD" id="cd00279">
    <property type="entry name" value="YlxR"/>
    <property type="match status" value="1"/>
</dbReference>
<evidence type="ECO:0000259" key="1">
    <source>
        <dbReference type="Pfam" id="PF04296"/>
    </source>
</evidence>
<dbReference type="PANTHER" id="PTHR34215:SF1">
    <property type="entry name" value="YLXR DOMAIN-CONTAINING PROTEIN"/>
    <property type="match status" value="1"/>
</dbReference>
<dbReference type="NCBIfam" id="NF047356">
    <property type="entry name" value="RNA_bind_RnpM"/>
    <property type="match status" value="1"/>
</dbReference>
<dbReference type="InterPro" id="IPR035931">
    <property type="entry name" value="YlxR-like_sf"/>
</dbReference>
<evidence type="ECO:0000313" key="3">
    <source>
        <dbReference type="Proteomes" id="UP000669239"/>
    </source>
</evidence>
<reference evidence="2 3" key="1">
    <citation type="journal article" date="2020" name="Cell Host Microbe">
        <title>Functional and Genomic Variation between Human-Derived Isolates of Lachnospiraceae Reveals Inter- and Intra-Species Diversity.</title>
        <authorList>
            <person name="Sorbara M.T."/>
            <person name="Littmann E.R."/>
            <person name="Fontana E."/>
            <person name="Moody T.U."/>
            <person name="Kohout C.E."/>
            <person name="Gjonbalaj M."/>
            <person name="Eaton V."/>
            <person name="Seok R."/>
            <person name="Leiner I.M."/>
            <person name="Pamer E.G."/>
        </authorList>
    </citation>
    <scope>NUCLEOTIDE SEQUENCE [LARGE SCALE GENOMIC DNA]</scope>
    <source>
        <strain evidence="2 3">MSK.1.17</strain>
    </source>
</reference>